<dbReference type="Pfam" id="PF08622">
    <property type="entry name" value="Svf1"/>
    <property type="match status" value="1"/>
</dbReference>
<evidence type="ECO:0000313" key="7">
    <source>
        <dbReference type="Proteomes" id="UP000308199"/>
    </source>
</evidence>
<comment type="similarity">
    <text evidence="2">Belongs to the SVF1 family.</text>
</comment>
<dbReference type="PANTHER" id="PTHR47107">
    <property type="entry name" value="SVF1-LIKE PROTEIN YDR222W-RELATED"/>
    <property type="match status" value="1"/>
</dbReference>
<comment type="caution">
    <text evidence="6">The sequence shown here is derived from an EMBL/GenBank/DDBJ whole genome shotgun (WGS) entry which is preliminary data.</text>
</comment>
<dbReference type="PANTHER" id="PTHR47107:SF1">
    <property type="entry name" value="CERAMIDE-BINDING PROTEIN SVF1-RELATED"/>
    <property type="match status" value="1"/>
</dbReference>
<evidence type="ECO:0000256" key="2">
    <source>
        <dbReference type="ARBA" id="ARBA00009069"/>
    </source>
</evidence>
<comment type="subcellular location">
    <subcellularLocation>
        <location evidence="1">Cytoplasm</location>
    </subcellularLocation>
</comment>
<dbReference type="AlphaFoldDB" id="A0A4S4LEE0"/>
<name>A0A4S4LEE0_9AGAM</name>
<feature type="domain" description="Svf1-like C-terminal" evidence="5">
    <location>
        <begin position="221"/>
        <end position="423"/>
    </location>
</feature>
<evidence type="ECO:0000256" key="3">
    <source>
        <dbReference type="ARBA" id="ARBA00022490"/>
    </source>
</evidence>
<sequence>MSWIWGAGPADPTAPTFHPVSSRYPDNELLGELDEKDMEWVCAGGFVTETQIFYNFLEDGTFIMCQVIHSSIGVWYPTVQFVFKLYNPTTKETAWRSTNVGNFLASPPGLDKRSCKSDQFSITYKSAPGTDTPETFTVFAHATDDVQITLNITRAASAPGWKIGNDAKGGRSFYGPDIEKPEGYVSHKFWPRTQCNGLIIYKGQAITANGPGMYVHTIMGMRPNLVASRWNFADFQSNAHGGVSAIQMELTTLDAYGMRGAGSGGLKVNFGSLVLGGKLVCVTAETTFPDEERPADAGVKSRAFHHDATHDSDTSYMQPKGLEFIWAGPSTLNDAPGQISASLNVDVGTPSEPKGLIEKVDVLAEIPAVVKAVISYVAGTKPYIYQWYNSSTLKVTAPDAILPGASGGLDIEGTVFNEASFIS</sequence>
<accession>A0A4S4LEE0</accession>
<gene>
    <name evidence="6" type="ORF">EW145_g1597</name>
</gene>
<organism evidence="6 7">
    <name type="scientific">Phellinidium pouzarii</name>
    <dbReference type="NCBI Taxonomy" id="167371"/>
    <lineage>
        <taxon>Eukaryota</taxon>
        <taxon>Fungi</taxon>
        <taxon>Dikarya</taxon>
        <taxon>Basidiomycota</taxon>
        <taxon>Agaricomycotina</taxon>
        <taxon>Agaricomycetes</taxon>
        <taxon>Hymenochaetales</taxon>
        <taxon>Hymenochaetaceae</taxon>
        <taxon>Phellinidium</taxon>
    </lineage>
</organism>
<dbReference type="Proteomes" id="UP000308199">
    <property type="component" value="Unassembled WGS sequence"/>
</dbReference>
<dbReference type="GO" id="GO:0005737">
    <property type="term" value="C:cytoplasm"/>
    <property type="evidence" value="ECO:0007669"/>
    <property type="project" value="UniProtKB-SubCell"/>
</dbReference>
<protein>
    <recommendedName>
        <fullName evidence="8">Survival factor 1</fullName>
    </recommendedName>
</protein>
<dbReference type="EMBL" id="SGPK01000046">
    <property type="protein sequence ID" value="THH10035.1"/>
    <property type="molecule type" value="Genomic_DNA"/>
</dbReference>
<keyword evidence="7" id="KW-1185">Reference proteome</keyword>
<dbReference type="InterPro" id="IPR033394">
    <property type="entry name" value="Svf1-like_C"/>
</dbReference>
<dbReference type="InterPro" id="IPR051385">
    <property type="entry name" value="Ceramide-binding_SVF1"/>
</dbReference>
<keyword evidence="3" id="KW-0963">Cytoplasm</keyword>
<reference evidence="6 7" key="1">
    <citation type="submission" date="2019-02" db="EMBL/GenBank/DDBJ databases">
        <title>Genome sequencing of the rare red list fungi Phellinidium pouzarii.</title>
        <authorList>
            <person name="Buettner E."/>
            <person name="Kellner H."/>
        </authorList>
    </citation>
    <scope>NUCLEOTIDE SEQUENCE [LARGE SCALE GENOMIC DNA]</scope>
    <source>
        <strain evidence="6 7">DSM 108285</strain>
    </source>
</reference>
<feature type="domain" description="Svf1-like N-terminal" evidence="4">
    <location>
        <begin position="48"/>
        <end position="218"/>
    </location>
</feature>
<proteinExistence type="inferred from homology"/>
<evidence type="ECO:0000313" key="6">
    <source>
        <dbReference type="EMBL" id="THH10035.1"/>
    </source>
</evidence>
<dbReference type="OrthoDB" id="2590239at2759"/>
<evidence type="ECO:0000259" key="4">
    <source>
        <dbReference type="Pfam" id="PF08622"/>
    </source>
</evidence>
<dbReference type="SUPFAM" id="SSF159245">
    <property type="entry name" value="AttH-like"/>
    <property type="match status" value="1"/>
</dbReference>
<dbReference type="Pfam" id="PF17187">
    <property type="entry name" value="Svf1_C"/>
    <property type="match status" value="1"/>
</dbReference>
<evidence type="ECO:0000259" key="5">
    <source>
        <dbReference type="Pfam" id="PF17187"/>
    </source>
</evidence>
<dbReference type="InterPro" id="IPR013931">
    <property type="entry name" value="Svf1-like_N"/>
</dbReference>
<evidence type="ECO:0008006" key="8">
    <source>
        <dbReference type="Google" id="ProtNLM"/>
    </source>
</evidence>
<dbReference type="GO" id="GO:0006979">
    <property type="term" value="P:response to oxidative stress"/>
    <property type="evidence" value="ECO:0007669"/>
    <property type="project" value="InterPro"/>
</dbReference>
<evidence type="ECO:0000256" key="1">
    <source>
        <dbReference type="ARBA" id="ARBA00004496"/>
    </source>
</evidence>